<feature type="transmembrane region" description="Helical" evidence="2">
    <location>
        <begin position="259"/>
        <end position="278"/>
    </location>
</feature>
<feature type="transmembrane region" description="Helical" evidence="2">
    <location>
        <begin position="141"/>
        <end position="163"/>
    </location>
</feature>
<feature type="transmembrane region" description="Helical" evidence="2">
    <location>
        <begin position="36"/>
        <end position="57"/>
    </location>
</feature>
<protein>
    <submittedName>
        <fullName evidence="3">Uncharacterized protein</fullName>
    </submittedName>
</protein>
<dbReference type="PANTHER" id="PTHR33802:SF1">
    <property type="entry name" value="XK-RELATED PROTEIN"/>
    <property type="match status" value="1"/>
</dbReference>
<feature type="region of interest" description="Disordered" evidence="1">
    <location>
        <begin position="283"/>
        <end position="306"/>
    </location>
</feature>
<evidence type="ECO:0000313" key="4">
    <source>
        <dbReference type="Proteomes" id="UP001055712"/>
    </source>
</evidence>
<evidence type="ECO:0000256" key="1">
    <source>
        <dbReference type="SAM" id="MobiDB-lite"/>
    </source>
</evidence>
<reference evidence="3" key="2">
    <citation type="submission" date="2020-11" db="EMBL/GenBank/DDBJ databases">
        <authorList>
            <person name="Cecchin M."/>
            <person name="Marcolungo L."/>
            <person name="Rossato M."/>
            <person name="Girolomoni L."/>
            <person name="Cosentino E."/>
            <person name="Cuine S."/>
            <person name="Li-Beisson Y."/>
            <person name="Delledonne M."/>
            <person name="Ballottari M."/>
        </authorList>
    </citation>
    <scope>NUCLEOTIDE SEQUENCE</scope>
    <source>
        <strain evidence="3">211/11P</strain>
        <tissue evidence="3">Whole cell</tissue>
    </source>
</reference>
<dbReference type="PANTHER" id="PTHR33802">
    <property type="entry name" value="SI:CH211-161H7.5-RELATED"/>
    <property type="match status" value="1"/>
</dbReference>
<dbReference type="AlphaFoldDB" id="A0A9D4TGE8"/>
<dbReference type="Proteomes" id="UP001055712">
    <property type="component" value="Unassembled WGS sequence"/>
</dbReference>
<organism evidence="3 4">
    <name type="scientific">Chlorella vulgaris</name>
    <name type="common">Green alga</name>
    <dbReference type="NCBI Taxonomy" id="3077"/>
    <lineage>
        <taxon>Eukaryota</taxon>
        <taxon>Viridiplantae</taxon>
        <taxon>Chlorophyta</taxon>
        <taxon>core chlorophytes</taxon>
        <taxon>Trebouxiophyceae</taxon>
        <taxon>Chlorellales</taxon>
        <taxon>Chlorellaceae</taxon>
        <taxon>Chlorella clade</taxon>
        <taxon>Chlorella</taxon>
    </lineage>
</organism>
<feature type="transmembrane region" description="Helical" evidence="2">
    <location>
        <begin position="210"/>
        <end position="230"/>
    </location>
</feature>
<feature type="transmembrane region" description="Helical" evidence="2">
    <location>
        <begin position="77"/>
        <end position="97"/>
    </location>
</feature>
<comment type="caution">
    <text evidence="3">The sequence shown here is derived from an EMBL/GenBank/DDBJ whole genome shotgun (WGS) entry which is preliminary data.</text>
</comment>
<proteinExistence type="predicted"/>
<sequence length="306" mass="32875">MDLQAPKIHSPLRQVFGTTMDIWHVSSQPPSHMLRIATLVAYVGFIAVNVASNAGWLGATNAEVSAKFPVPLTPAGWAFSIWGLIFSLEGWGVVYQLREAGYDGDGFKARFAHATSVNWMAAWLACAGWQVAFAQQTPGGMWIAFVLILTGLLAMGRALVMLYSVKDRFGPAHSLTVYSAFFLGTSINTAWLSVATAVQLLIALKLGPTNLVPVAVLLAVLVTSLGAFCVLQEHDTVYGLTLIWALVAVFEKTESVPVRNVALGAIVVLAVLSIASVLRRPGREPQYEPVGTREPLRPSVDDANSS</sequence>
<keyword evidence="4" id="KW-1185">Reference proteome</keyword>
<evidence type="ECO:0000256" key="2">
    <source>
        <dbReference type="SAM" id="Phobius"/>
    </source>
</evidence>
<evidence type="ECO:0000313" key="3">
    <source>
        <dbReference type="EMBL" id="KAI3424878.1"/>
    </source>
</evidence>
<name>A0A9D4TGE8_CHLVU</name>
<feature type="transmembrane region" description="Helical" evidence="2">
    <location>
        <begin position="237"/>
        <end position="253"/>
    </location>
</feature>
<reference evidence="3" key="1">
    <citation type="journal article" date="2019" name="Plant J.">
        <title>Chlorella vulgaris genome assembly and annotation reveals the molecular basis for metabolic acclimation to high light conditions.</title>
        <authorList>
            <person name="Cecchin M."/>
            <person name="Marcolungo L."/>
            <person name="Rossato M."/>
            <person name="Girolomoni L."/>
            <person name="Cosentino E."/>
            <person name="Cuine S."/>
            <person name="Li-Beisson Y."/>
            <person name="Delledonne M."/>
            <person name="Ballottari M."/>
        </authorList>
    </citation>
    <scope>NUCLEOTIDE SEQUENCE</scope>
    <source>
        <strain evidence="3">211/11P</strain>
    </source>
</reference>
<keyword evidence="2" id="KW-0472">Membrane</keyword>
<keyword evidence="2" id="KW-1133">Transmembrane helix</keyword>
<dbReference type="EMBL" id="SIDB01000012">
    <property type="protein sequence ID" value="KAI3424878.1"/>
    <property type="molecule type" value="Genomic_DNA"/>
</dbReference>
<feature type="transmembrane region" description="Helical" evidence="2">
    <location>
        <begin position="117"/>
        <end position="135"/>
    </location>
</feature>
<feature type="transmembrane region" description="Helical" evidence="2">
    <location>
        <begin position="175"/>
        <end position="204"/>
    </location>
</feature>
<gene>
    <name evidence="3" type="ORF">D9Q98_008262</name>
</gene>
<accession>A0A9D4TGE8</accession>
<dbReference type="OrthoDB" id="5586934at2759"/>
<keyword evidence="2" id="KW-0812">Transmembrane</keyword>